<evidence type="ECO:0000256" key="7">
    <source>
        <dbReference type="ARBA" id="ARBA00023136"/>
    </source>
</evidence>
<comment type="subcellular location">
    <subcellularLocation>
        <location evidence="1">Cell membrane</location>
        <topology evidence="1">Multi-pass membrane protein</topology>
    </subcellularLocation>
</comment>
<evidence type="ECO:0000313" key="11">
    <source>
        <dbReference type="EMBL" id="GAA4500636.1"/>
    </source>
</evidence>
<dbReference type="InterPro" id="IPR036640">
    <property type="entry name" value="ABC1_TM_sf"/>
</dbReference>
<keyword evidence="5 11" id="KW-0067">ATP-binding</keyword>
<dbReference type="SUPFAM" id="SSF90123">
    <property type="entry name" value="ABC transporter transmembrane region"/>
    <property type="match status" value="1"/>
</dbReference>
<evidence type="ECO:0000259" key="9">
    <source>
        <dbReference type="PROSITE" id="PS50893"/>
    </source>
</evidence>
<dbReference type="RefSeq" id="WP_345013144.1">
    <property type="nucleotide sequence ID" value="NZ_BAABFC010000014.1"/>
</dbReference>
<name>A0ABP8QBK1_9GAMM</name>
<evidence type="ECO:0000256" key="6">
    <source>
        <dbReference type="ARBA" id="ARBA00022989"/>
    </source>
</evidence>
<dbReference type="Pfam" id="PF06472">
    <property type="entry name" value="ABC_membrane_2"/>
    <property type="match status" value="1"/>
</dbReference>
<keyword evidence="3 8" id="KW-0812">Transmembrane</keyword>
<organism evidence="11 12">
    <name type="scientific">Pseudaeromonas paramecii</name>
    <dbReference type="NCBI Taxonomy" id="2138166"/>
    <lineage>
        <taxon>Bacteria</taxon>
        <taxon>Pseudomonadati</taxon>
        <taxon>Pseudomonadota</taxon>
        <taxon>Gammaproteobacteria</taxon>
        <taxon>Aeromonadales</taxon>
        <taxon>Aeromonadaceae</taxon>
        <taxon>Pseudaeromonas</taxon>
    </lineage>
</organism>
<accession>A0ABP8QBK1</accession>
<evidence type="ECO:0000313" key="12">
    <source>
        <dbReference type="Proteomes" id="UP001501321"/>
    </source>
</evidence>
<feature type="domain" description="ABC transmembrane type-1" evidence="10">
    <location>
        <begin position="31"/>
        <end position="335"/>
    </location>
</feature>
<evidence type="ECO:0000256" key="2">
    <source>
        <dbReference type="ARBA" id="ARBA00022448"/>
    </source>
</evidence>
<dbReference type="PROSITE" id="PS50893">
    <property type="entry name" value="ABC_TRANSPORTER_2"/>
    <property type="match status" value="1"/>
</dbReference>
<keyword evidence="2" id="KW-0813">Transport</keyword>
<dbReference type="SMART" id="SM00382">
    <property type="entry name" value="AAA"/>
    <property type="match status" value="1"/>
</dbReference>
<dbReference type="PROSITE" id="PS00211">
    <property type="entry name" value="ABC_TRANSPORTER_1"/>
    <property type="match status" value="1"/>
</dbReference>
<keyword evidence="7 8" id="KW-0472">Membrane</keyword>
<dbReference type="Gene3D" id="1.20.1560.10">
    <property type="entry name" value="ABC transporter type 1, transmembrane domain"/>
    <property type="match status" value="1"/>
</dbReference>
<dbReference type="GO" id="GO:0005524">
    <property type="term" value="F:ATP binding"/>
    <property type="evidence" value="ECO:0007669"/>
    <property type="project" value="UniProtKB-KW"/>
</dbReference>
<evidence type="ECO:0000256" key="8">
    <source>
        <dbReference type="SAM" id="Phobius"/>
    </source>
</evidence>
<comment type="caution">
    <text evidence="11">The sequence shown here is derived from an EMBL/GenBank/DDBJ whole genome shotgun (WGS) entry which is preliminary data.</text>
</comment>
<dbReference type="InterPro" id="IPR003439">
    <property type="entry name" value="ABC_transporter-like_ATP-bd"/>
</dbReference>
<dbReference type="InterPro" id="IPR027417">
    <property type="entry name" value="P-loop_NTPase"/>
</dbReference>
<dbReference type="InterPro" id="IPR011527">
    <property type="entry name" value="ABC1_TM_dom"/>
</dbReference>
<feature type="transmembrane region" description="Helical" evidence="8">
    <location>
        <begin position="28"/>
        <end position="47"/>
    </location>
</feature>
<sequence>MIESPPVRHLGHNFWRLLKPFWCSAEAWKGWGLLALVLVLTGTLIYIQKLLNTWNNAFYNALQDLDFAAFKHQLLIFCGLAAAYILVAVYNFYFRQMLEIVWRRWMTKALMQEWLAKGNFYRLQLTDRRTDNPDQRIAEDVSEFVSSTLKLFLDTLADIARTITFLGILWALSTPLRMELAGVDLNLPQGYMVWFALVYAVLGTALTFLIGRPLVRLNFNQQRFEADFRFSLVRLRENAESVALYRGHDEEGKLLTGRFGAVVDNFFRLMKRQKLLGFFTSGYGQIAIIFPFVVSAPSYFAKQIQLGGMMQIASAFGTVQGSLSTLIDNFTVLARWKSVVDRLATFQMGLDHVDTLPRVQATEEGDSLSLHDVAVHHPAGGILYPPSSWQLAPGQALLIQGPSGCGKSTLLRAIAGIWPYAKGQVSFPAEGGTLFLAQRPYLPLGTLRQAICYPAAPLDNDVILPVLEEVGLSHLIPRLDEEERNWGQILSVGEQQRVAFARVLLLKPALLFMDEASSALDEACEARLYGLLRSRLPHMVLVSVGHRSTLTPFHSHRLAWQSEGDWQLAPLPPH</sequence>
<dbReference type="InterPro" id="IPR050835">
    <property type="entry name" value="ABC_transporter_sub-D"/>
</dbReference>
<evidence type="ECO:0000256" key="3">
    <source>
        <dbReference type="ARBA" id="ARBA00022692"/>
    </source>
</evidence>
<dbReference type="CDD" id="cd03223">
    <property type="entry name" value="ABCD_peroxisomal_ALDP"/>
    <property type="match status" value="1"/>
</dbReference>
<feature type="transmembrane region" description="Helical" evidence="8">
    <location>
        <begin position="74"/>
        <end position="94"/>
    </location>
</feature>
<gene>
    <name evidence="11" type="ORF">GCM10023095_22700</name>
</gene>
<dbReference type="PANTHER" id="PTHR11384">
    <property type="entry name" value="ATP-BINDING CASSETTE, SUB-FAMILY D MEMBER"/>
    <property type="match status" value="1"/>
</dbReference>
<dbReference type="PROSITE" id="PS50929">
    <property type="entry name" value="ABC_TM1F"/>
    <property type="match status" value="1"/>
</dbReference>
<dbReference type="Pfam" id="PF00005">
    <property type="entry name" value="ABC_tran"/>
    <property type="match status" value="1"/>
</dbReference>
<dbReference type="InterPro" id="IPR017871">
    <property type="entry name" value="ABC_transporter-like_CS"/>
</dbReference>
<dbReference type="Proteomes" id="UP001501321">
    <property type="component" value="Unassembled WGS sequence"/>
</dbReference>
<protein>
    <submittedName>
        <fullName evidence="11">ABC transporter ATP-binding protein/permease</fullName>
    </submittedName>
</protein>
<evidence type="ECO:0000256" key="1">
    <source>
        <dbReference type="ARBA" id="ARBA00004651"/>
    </source>
</evidence>
<dbReference type="EMBL" id="BAABFC010000014">
    <property type="protein sequence ID" value="GAA4500636.1"/>
    <property type="molecule type" value="Genomic_DNA"/>
</dbReference>
<keyword evidence="6 8" id="KW-1133">Transmembrane helix</keyword>
<keyword evidence="12" id="KW-1185">Reference proteome</keyword>
<feature type="domain" description="ABC transporter" evidence="9">
    <location>
        <begin position="368"/>
        <end position="571"/>
    </location>
</feature>
<dbReference type="Gene3D" id="3.40.50.300">
    <property type="entry name" value="P-loop containing nucleotide triphosphate hydrolases"/>
    <property type="match status" value="1"/>
</dbReference>
<feature type="transmembrane region" description="Helical" evidence="8">
    <location>
        <begin position="275"/>
        <end position="294"/>
    </location>
</feature>
<evidence type="ECO:0000256" key="4">
    <source>
        <dbReference type="ARBA" id="ARBA00022741"/>
    </source>
</evidence>
<keyword evidence="4" id="KW-0547">Nucleotide-binding</keyword>
<dbReference type="SUPFAM" id="SSF52540">
    <property type="entry name" value="P-loop containing nucleoside triphosphate hydrolases"/>
    <property type="match status" value="1"/>
</dbReference>
<feature type="transmembrane region" description="Helical" evidence="8">
    <location>
        <begin position="192"/>
        <end position="215"/>
    </location>
</feature>
<evidence type="ECO:0000259" key="10">
    <source>
        <dbReference type="PROSITE" id="PS50929"/>
    </source>
</evidence>
<dbReference type="PANTHER" id="PTHR11384:SF59">
    <property type="entry name" value="LYSOSOMAL COBALAMIN TRANSPORTER ABCD4"/>
    <property type="match status" value="1"/>
</dbReference>
<evidence type="ECO:0000256" key="5">
    <source>
        <dbReference type="ARBA" id="ARBA00022840"/>
    </source>
</evidence>
<feature type="transmembrane region" description="Helical" evidence="8">
    <location>
        <begin position="151"/>
        <end position="172"/>
    </location>
</feature>
<reference evidence="12" key="1">
    <citation type="journal article" date="2019" name="Int. J. Syst. Evol. Microbiol.">
        <title>The Global Catalogue of Microorganisms (GCM) 10K type strain sequencing project: providing services to taxonomists for standard genome sequencing and annotation.</title>
        <authorList>
            <consortium name="The Broad Institute Genomics Platform"/>
            <consortium name="The Broad Institute Genome Sequencing Center for Infectious Disease"/>
            <person name="Wu L."/>
            <person name="Ma J."/>
        </authorList>
    </citation>
    <scope>NUCLEOTIDE SEQUENCE [LARGE SCALE GENOMIC DNA]</scope>
    <source>
        <strain evidence="12">JCM 32226</strain>
    </source>
</reference>
<dbReference type="InterPro" id="IPR003593">
    <property type="entry name" value="AAA+_ATPase"/>
</dbReference>
<proteinExistence type="predicted"/>